<dbReference type="PROSITE" id="PS01186">
    <property type="entry name" value="EGF_2"/>
    <property type="match status" value="1"/>
</dbReference>
<evidence type="ECO:0000256" key="2">
    <source>
        <dbReference type="ARBA" id="ARBA00023157"/>
    </source>
</evidence>
<organism evidence="5 6">
    <name type="scientific">Portunus trituberculatus</name>
    <name type="common">Swimming crab</name>
    <name type="synonym">Neptunus trituberculatus</name>
    <dbReference type="NCBI Taxonomy" id="210409"/>
    <lineage>
        <taxon>Eukaryota</taxon>
        <taxon>Metazoa</taxon>
        <taxon>Ecdysozoa</taxon>
        <taxon>Arthropoda</taxon>
        <taxon>Crustacea</taxon>
        <taxon>Multicrustacea</taxon>
        <taxon>Malacostraca</taxon>
        <taxon>Eumalacostraca</taxon>
        <taxon>Eucarida</taxon>
        <taxon>Decapoda</taxon>
        <taxon>Pleocyemata</taxon>
        <taxon>Brachyura</taxon>
        <taxon>Eubrachyura</taxon>
        <taxon>Portunoidea</taxon>
        <taxon>Portunidae</taxon>
        <taxon>Portuninae</taxon>
        <taxon>Portunus</taxon>
    </lineage>
</organism>
<keyword evidence="1 3" id="KW-0245">EGF-like domain</keyword>
<evidence type="ECO:0000313" key="5">
    <source>
        <dbReference type="EMBL" id="MPC47151.1"/>
    </source>
</evidence>
<name>A0A5B7FIK6_PORTR</name>
<reference evidence="5 6" key="1">
    <citation type="submission" date="2019-05" db="EMBL/GenBank/DDBJ databases">
        <title>Another draft genome of Portunus trituberculatus and its Hox gene families provides insights of decapod evolution.</title>
        <authorList>
            <person name="Jeong J.-H."/>
            <person name="Song I."/>
            <person name="Kim S."/>
            <person name="Choi T."/>
            <person name="Kim D."/>
            <person name="Ryu S."/>
            <person name="Kim W."/>
        </authorList>
    </citation>
    <scope>NUCLEOTIDE SEQUENCE [LARGE SCALE GENOMIC DNA]</scope>
    <source>
        <tissue evidence="5">Muscle</tissue>
    </source>
</reference>
<evidence type="ECO:0000259" key="4">
    <source>
        <dbReference type="PROSITE" id="PS50026"/>
    </source>
</evidence>
<sequence length="76" mass="8387">MYRVIEDENDIPGGYEGDGFFCKSTRSCQLDPSLCHPQAVCVSDSQSSFGFSCRCQEGFTGDGHHCLGKLFFSLHT</sequence>
<dbReference type="SUPFAM" id="SSF57196">
    <property type="entry name" value="EGF/Laminin"/>
    <property type="match status" value="1"/>
</dbReference>
<dbReference type="EMBL" id="VSRR010007580">
    <property type="protein sequence ID" value="MPC47151.1"/>
    <property type="molecule type" value="Genomic_DNA"/>
</dbReference>
<evidence type="ECO:0000313" key="6">
    <source>
        <dbReference type="Proteomes" id="UP000324222"/>
    </source>
</evidence>
<dbReference type="OrthoDB" id="6375837at2759"/>
<dbReference type="Gene3D" id="2.10.25.10">
    <property type="entry name" value="Laminin"/>
    <property type="match status" value="1"/>
</dbReference>
<gene>
    <name evidence="5" type="primary">STAB2_1</name>
    <name evidence="5" type="ORF">E2C01_040888</name>
</gene>
<keyword evidence="6" id="KW-1185">Reference proteome</keyword>
<dbReference type="InterPro" id="IPR000742">
    <property type="entry name" value="EGF"/>
</dbReference>
<comment type="caution">
    <text evidence="3">Lacks conserved residue(s) required for the propagation of feature annotation.</text>
</comment>
<dbReference type="Proteomes" id="UP000324222">
    <property type="component" value="Unassembled WGS sequence"/>
</dbReference>
<comment type="caution">
    <text evidence="5">The sequence shown here is derived from an EMBL/GenBank/DDBJ whole genome shotgun (WGS) entry which is preliminary data.</text>
</comment>
<evidence type="ECO:0000256" key="3">
    <source>
        <dbReference type="PROSITE-ProRule" id="PRU00076"/>
    </source>
</evidence>
<dbReference type="InterPro" id="IPR024731">
    <property type="entry name" value="NELL2-like_EGF"/>
</dbReference>
<protein>
    <submittedName>
        <fullName evidence="5">Stabilin-2</fullName>
    </submittedName>
</protein>
<dbReference type="SMART" id="SM00181">
    <property type="entry name" value="EGF"/>
    <property type="match status" value="1"/>
</dbReference>
<dbReference type="Pfam" id="PF12947">
    <property type="entry name" value="EGF_3"/>
    <property type="match status" value="1"/>
</dbReference>
<accession>A0A5B7FIK6</accession>
<evidence type="ECO:0000256" key="1">
    <source>
        <dbReference type="ARBA" id="ARBA00022536"/>
    </source>
</evidence>
<proteinExistence type="predicted"/>
<dbReference type="AlphaFoldDB" id="A0A5B7FIK6"/>
<feature type="domain" description="EGF-like" evidence="4">
    <location>
        <begin position="24"/>
        <end position="67"/>
    </location>
</feature>
<dbReference type="PROSITE" id="PS50026">
    <property type="entry name" value="EGF_3"/>
    <property type="match status" value="1"/>
</dbReference>
<keyword evidence="2" id="KW-1015">Disulfide bond</keyword>